<dbReference type="InParanoid" id="A0A167PB47"/>
<dbReference type="VEuPathDB" id="FungiDB:PHYBLDRAFT_60726"/>
<evidence type="ECO:0000313" key="2">
    <source>
        <dbReference type="EMBL" id="OAD77596.1"/>
    </source>
</evidence>
<keyword evidence="1" id="KW-0812">Transmembrane</keyword>
<evidence type="ECO:0000256" key="1">
    <source>
        <dbReference type="SAM" id="Phobius"/>
    </source>
</evidence>
<proteinExistence type="predicted"/>
<dbReference type="EMBL" id="KV440974">
    <property type="protein sequence ID" value="OAD77596.1"/>
    <property type="molecule type" value="Genomic_DNA"/>
</dbReference>
<gene>
    <name evidence="2" type="ORF">PHYBLDRAFT_60726</name>
</gene>
<keyword evidence="1" id="KW-0472">Membrane</keyword>
<dbReference type="RefSeq" id="XP_018295636.1">
    <property type="nucleotide sequence ID" value="XM_018440686.1"/>
</dbReference>
<sequence>MLVLLVDINGITCIYSLLDHRYKSYIESNLFQDTSLYSENIEARDRGTNSRFYIYNYTYLDVTLHSTAYIIRSNHHKKALKIYSDLDYSNNKPKKAIHINTSLIIYISAAISQVICKALLIVIFLRMRYFGPSGVWSVLYILKVKYNDFLTVKEAHSGFVKIK</sequence>
<dbReference type="AlphaFoldDB" id="A0A167PB47"/>
<organism evidence="2 3">
    <name type="scientific">Phycomyces blakesleeanus (strain ATCC 8743b / DSM 1359 / FGSC 10004 / NBRC 33097 / NRRL 1555)</name>
    <dbReference type="NCBI Taxonomy" id="763407"/>
    <lineage>
        <taxon>Eukaryota</taxon>
        <taxon>Fungi</taxon>
        <taxon>Fungi incertae sedis</taxon>
        <taxon>Mucoromycota</taxon>
        <taxon>Mucoromycotina</taxon>
        <taxon>Mucoromycetes</taxon>
        <taxon>Mucorales</taxon>
        <taxon>Phycomycetaceae</taxon>
        <taxon>Phycomyces</taxon>
    </lineage>
</organism>
<dbReference type="GeneID" id="29001592"/>
<evidence type="ECO:0000313" key="3">
    <source>
        <dbReference type="Proteomes" id="UP000077315"/>
    </source>
</evidence>
<keyword evidence="3" id="KW-1185">Reference proteome</keyword>
<name>A0A167PB47_PHYB8</name>
<accession>A0A167PB47</accession>
<protein>
    <submittedName>
        <fullName evidence="2">Uncharacterized protein</fullName>
    </submittedName>
</protein>
<keyword evidence="1" id="KW-1133">Transmembrane helix</keyword>
<feature type="transmembrane region" description="Helical" evidence="1">
    <location>
        <begin position="103"/>
        <end position="125"/>
    </location>
</feature>
<dbReference type="Proteomes" id="UP000077315">
    <property type="component" value="Unassembled WGS sequence"/>
</dbReference>
<reference evidence="3" key="1">
    <citation type="submission" date="2015-06" db="EMBL/GenBank/DDBJ databases">
        <title>Expansion of signal transduction pathways in fungi by whole-genome duplication.</title>
        <authorList>
            <consortium name="DOE Joint Genome Institute"/>
            <person name="Corrochano L.M."/>
            <person name="Kuo A."/>
            <person name="Marcet-Houben M."/>
            <person name="Polaino S."/>
            <person name="Salamov A."/>
            <person name="Villalobos J.M."/>
            <person name="Alvarez M.I."/>
            <person name="Avalos J."/>
            <person name="Benito E.P."/>
            <person name="Benoit I."/>
            <person name="Burger G."/>
            <person name="Camino L.P."/>
            <person name="Canovas D."/>
            <person name="Cerda-Olmedo E."/>
            <person name="Cheng J.-F."/>
            <person name="Dominguez A."/>
            <person name="Elias M."/>
            <person name="Eslava A.P."/>
            <person name="Glaser F."/>
            <person name="Grimwood J."/>
            <person name="Gutierrez G."/>
            <person name="Heitman J."/>
            <person name="Henrissat B."/>
            <person name="Iturriaga E.A."/>
            <person name="Lang B.F."/>
            <person name="Lavin J.L."/>
            <person name="Lee S."/>
            <person name="Li W."/>
            <person name="Lindquist E."/>
            <person name="Lopez-Garcia S."/>
            <person name="Luque E.M."/>
            <person name="Marcos A.T."/>
            <person name="Martin J."/>
            <person name="McCluskey K."/>
            <person name="Medina H.R."/>
            <person name="Miralles-Duran A."/>
            <person name="Miyazaki A."/>
            <person name="Munoz-Torres E."/>
            <person name="Oguiza J.A."/>
            <person name="Ohm R."/>
            <person name="Olmedo M."/>
            <person name="Orejas M."/>
            <person name="Ortiz-Castellanos L."/>
            <person name="Pisabarro A.G."/>
            <person name="Rodriguez-Romero J."/>
            <person name="Ruiz-Herrera J."/>
            <person name="Ruiz-Vazquez R."/>
            <person name="Sanz C."/>
            <person name="Schackwitz W."/>
            <person name="Schmutz J."/>
            <person name="Shahriari M."/>
            <person name="Shelest E."/>
            <person name="Silva-Franco F."/>
            <person name="Soanes D."/>
            <person name="Syed K."/>
            <person name="Tagua V.G."/>
            <person name="Talbot N.J."/>
            <person name="Thon M."/>
            <person name="De vries R.P."/>
            <person name="Wiebenga A."/>
            <person name="Yadav J.S."/>
            <person name="Braun E.L."/>
            <person name="Baker S."/>
            <person name="Garre V."/>
            <person name="Horwitz B."/>
            <person name="Torres-Martinez S."/>
            <person name="Idnurm A."/>
            <person name="Herrera-Estrella A."/>
            <person name="Gabaldon T."/>
            <person name="Grigoriev I.V."/>
        </authorList>
    </citation>
    <scope>NUCLEOTIDE SEQUENCE [LARGE SCALE GENOMIC DNA]</scope>
    <source>
        <strain evidence="3">NRRL 1555(-)</strain>
    </source>
</reference>